<reference evidence="2" key="1">
    <citation type="submission" date="2019-03" db="EMBL/GenBank/DDBJ databases">
        <title>Lake Tanganyika Metagenome-Assembled Genomes (MAGs).</title>
        <authorList>
            <person name="Tran P."/>
        </authorList>
    </citation>
    <scope>NUCLEOTIDE SEQUENCE</scope>
    <source>
        <strain evidence="2">K_DeepCast_150m_m2_040</strain>
    </source>
</reference>
<evidence type="ECO:0008006" key="4">
    <source>
        <dbReference type="Google" id="ProtNLM"/>
    </source>
</evidence>
<dbReference type="PANTHER" id="PTHR36842">
    <property type="entry name" value="PROTEIN TOLB HOMOLOG"/>
    <property type="match status" value="1"/>
</dbReference>
<organism evidence="2 3">
    <name type="scientific">candidate division WOR-3 bacterium</name>
    <dbReference type="NCBI Taxonomy" id="2052148"/>
    <lineage>
        <taxon>Bacteria</taxon>
        <taxon>Bacteria division WOR-3</taxon>
    </lineage>
</organism>
<dbReference type="PANTHER" id="PTHR36842:SF1">
    <property type="entry name" value="PROTEIN TOLB"/>
    <property type="match status" value="1"/>
</dbReference>
<dbReference type="AlphaFoldDB" id="A0A937XCF5"/>
<dbReference type="EMBL" id="VGIR01000019">
    <property type="protein sequence ID" value="MBM3331130.1"/>
    <property type="molecule type" value="Genomic_DNA"/>
</dbReference>
<proteinExistence type="inferred from homology"/>
<accession>A0A937XCF5</accession>
<comment type="similarity">
    <text evidence="1">Belongs to the TolB family.</text>
</comment>
<dbReference type="Proteomes" id="UP000779900">
    <property type="component" value="Unassembled WGS sequence"/>
</dbReference>
<name>A0A937XCF5_UNCW3</name>
<evidence type="ECO:0000256" key="1">
    <source>
        <dbReference type="ARBA" id="ARBA00009820"/>
    </source>
</evidence>
<sequence>MLDRNRAPRSIDGTRFRIPQVLAALAVALLWGCGPGPKVVPHEGRYAIYALHLATQDVRLLYSRANEIQTSALRLDASGGTLLFAQKVDGDSNENFELCTVATDGSAFRRLTANSVWDLYPAWSSDNTRIAFLSLRRNDLDIYVMNADGTGDTLLHDSGSHDGDIDWVGNSIVFTSGFRIWKMNDDGTQARQVTSPANAGQWGRANLPIGDYDPKLSPDGTKIVFERLEDPSTSHGRYNLFVADSNGAGEVRLTNSGYAQGLPTWAHSGSMLAYTVAAIEEQGAYDVYLIDADGTDNHNATPDYFPADLLCHATAFAKGDSELYFIGQWWE</sequence>
<dbReference type="Gene3D" id="2.120.10.30">
    <property type="entry name" value="TolB, C-terminal domain"/>
    <property type="match status" value="2"/>
</dbReference>
<gene>
    <name evidence="2" type="ORF">FJY68_04660</name>
</gene>
<dbReference type="Pfam" id="PF07676">
    <property type="entry name" value="PD40"/>
    <property type="match status" value="2"/>
</dbReference>
<comment type="caution">
    <text evidence="2">The sequence shown here is derived from an EMBL/GenBank/DDBJ whole genome shotgun (WGS) entry which is preliminary data.</text>
</comment>
<dbReference type="InterPro" id="IPR011659">
    <property type="entry name" value="WD40"/>
</dbReference>
<evidence type="ECO:0000313" key="2">
    <source>
        <dbReference type="EMBL" id="MBM3331130.1"/>
    </source>
</evidence>
<evidence type="ECO:0000313" key="3">
    <source>
        <dbReference type="Proteomes" id="UP000779900"/>
    </source>
</evidence>
<dbReference type="SUPFAM" id="SSF82171">
    <property type="entry name" value="DPP6 N-terminal domain-like"/>
    <property type="match status" value="1"/>
</dbReference>
<dbReference type="InterPro" id="IPR011042">
    <property type="entry name" value="6-blade_b-propeller_TolB-like"/>
</dbReference>
<protein>
    <recommendedName>
        <fullName evidence="4">Dipeptidylpeptidase IV N-terminal domain-containing protein</fullName>
    </recommendedName>
</protein>